<evidence type="ECO:0000313" key="3">
    <source>
        <dbReference type="Proteomes" id="UP000002630"/>
    </source>
</evidence>
<organism evidence="2 3">
    <name type="scientific">Ectocarpus siliculosus</name>
    <name type="common">Brown alga</name>
    <name type="synonym">Conferva siliculosa</name>
    <dbReference type="NCBI Taxonomy" id="2880"/>
    <lineage>
        <taxon>Eukaryota</taxon>
        <taxon>Sar</taxon>
        <taxon>Stramenopiles</taxon>
        <taxon>Ochrophyta</taxon>
        <taxon>PX clade</taxon>
        <taxon>Phaeophyceae</taxon>
        <taxon>Ectocarpales</taxon>
        <taxon>Ectocarpaceae</taxon>
        <taxon>Ectocarpus</taxon>
    </lineage>
</organism>
<dbReference type="SMART" id="SM00710">
    <property type="entry name" value="PbH1"/>
    <property type="match status" value="4"/>
</dbReference>
<dbReference type="AlphaFoldDB" id="D7FZD2"/>
<feature type="region of interest" description="Disordered" evidence="1">
    <location>
        <begin position="460"/>
        <end position="523"/>
    </location>
</feature>
<protein>
    <submittedName>
        <fullName evidence="2">FirrV-1-B30</fullName>
    </submittedName>
</protein>
<evidence type="ECO:0000256" key="1">
    <source>
        <dbReference type="SAM" id="MobiDB-lite"/>
    </source>
</evidence>
<dbReference type="InterPro" id="IPR012334">
    <property type="entry name" value="Pectin_lyas_fold"/>
</dbReference>
<dbReference type="SUPFAM" id="SSF51126">
    <property type="entry name" value="Pectin lyase-like"/>
    <property type="match status" value="1"/>
</dbReference>
<gene>
    <name evidence="2" type="ORF">Esi_0363_0009</name>
</gene>
<feature type="compositionally biased region" description="Low complexity" evidence="1">
    <location>
        <begin position="465"/>
        <end position="480"/>
    </location>
</feature>
<dbReference type="Proteomes" id="UP000002630">
    <property type="component" value="Unassembled WGS sequence"/>
</dbReference>
<dbReference type="Gene3D" id="2.160.20.10">
    <property type="entry name" value="Single-stranded right-handed beta-helix, Pectin lyase-like"/>
    <property type="match status" value="1"/>
</dbReference>
<dbReference type="InterPro" id="IPR006626">
    <property type="entry name" value="PbH1"/>
</dbReference>
<dbReference type="EMBL" id="FN649760">
    <property type="protein sequence ID" value="CBJ32749.1"/>
    <property type="molecule type" value="Genomic_DNA"/>
</dbReference>
<dbReference type="InParanoid" id="D7FZD2"/>
<evidence type="ECO:0000313" key="2">
    <source>
        <dbReference type="EMBL" id="CBJ32749.1"/>
    </source>
</evidence>
<proteinExistence type="predicted"/>
<keyword evidence="3" id="KW-1185">Reference proteome</keyword>
<sequence>MTYDVTVDGDGFGLAEAMDLAEAGDTVSLQDGTYEQALETVRDGESGNPITVVGGPGAIIKAQNSASRSVFVGHSFIELKGFTVEGQIGTEVTEDSYVLNCIYVQGPGSDSSTFLDGFVMEEMAVQNCGGECVRLKDGVTNAKIFSNTITNCGIHDYMFESGDMNGQGVCIGTSSDEWPDGEEDVCTNNLVAGNVIDTSANECVDVKEGAYGNVIEDNMCYNQLDINSGCYNSRGNDNIFRNNAGSDCLGAGVRLGGWEVDGFQYGVGNSVYDNDFNDVGFGALKIMVDGQGTICGNTCAGDDCQLIGDYLDDTIDTWDHACYEDDEVTSTSSYYDDDRKTYYSGYDDVTSTSSYNDDDSKTYISAYDDVTSTVSEDNEATTMTVSGDDGVTSTSSYYDNDSKIYSSGYDDVTSTVGGYDEVTSTSSYYDDDSKTYIRGYDDVTSTVDEDDELTTVTVSEDDEVTSTSSYYEEATSTVSEGDNDSGDDDSSDGDSDCDSCDGESSDDDVLGQGYGFAGAMASQ</sequence>
<name>D7FZD2_ECTSI</name>
<dbReference type="InterPro" id="IPR011050">
    <property type="entry name" value="Pectin_lyase_fold/virulence"/>
</dbReference>
<accession>D7FZD2</accession>
<feature type="compositionally biased region" description="Acidic residues" evidence="1">
    <location>
        <begin position="481"/>
        <end position="509"/>
    </location>
</feature>
<dbReference type="OrthoDB" id="3488255at2759"/>
<reference evidence="2 3" key="1">
    <citation type="journal article" date="2010" name="Nature">
        <title>The Ectocarpus genome and the independent evolution of multicellularity in brown algae.</title>
        <authorList>
            <person name="Cock J.M."/>
            <person name="Sterck L."/>
            <person name="Rouze P."/>
            <person name="Scornet D."/>
            <person name="Allen A.E."/>
            <person name="Amoutzias G."/>
            <person name="Anthouard V."/>
            <person name="Artiguenave F."/>
            <person name="Aury J.M."/>
            <person name="Badger J.H."/>
            <person name="Beszteri B."/>
            <person name="Billiau K."/>
            <person name="Bonnet E."/>
            <person name="Bothwell J.H."/>
            <person name="Bowler C."/>
            <person name="Boyen C."/>
            <person name="Brownlee C."/>
            <person name="Carrano C.J."/>
            <person name="Charrier B."/>
            <person name="Cho G.Y."/>
            <person name="Coelho S.M."/>
            <person name="Collen J."/>
            <person name="Corre E."/>
            <person name="Da Silva C."/>
            <person name="Delage L."/>
            <person name="Delaroque N."/>
            <person name="Dittami S.M."/>
            <person name="Doulbeau S."/>
            <person name="Elias M."/>
            <person name="Farnham G."/>
            <person name="Gachon C.M."/>
            <person name="Gschloessl B."/>
            <person name="Heesch S."/>
            <person name="Jabbari K."/>
            <person name="Jubin C."/>
            <person name="Kawai H."/>
            <person name="Kimura K."/>
            <person name="Kloareg B."/>
            <person name="Kupper F.C."/>
            <person name="Lang D."/>
            <person name="Le Bail A."/>
            <person name="Leblanc C."/>
            <person name="Lerouge P."/>
            <person name="Lohr M."/>
            <person name="Lopez P.J."/>
            <person name="Martens C."/>
            <person name="Maumus F."/>
            <person name="Michel G."/>
            <person name="Miranda-Saavedra D."/>
            <person name="Morales J."/>
            <person name="Moreau H."/>
            <person name="Motomura T."/>
            <person name="Nagasato C."/>
            <person name="Napoli C.A."/>
            <person name="Nelson D.R."/>
            <person name="Nyvall-Collen P."/>
            <person name="Peters A.F."/>
            <person name="Pommier C."/>
            <person name="Potin P."/>
            <person name="Poulain J."/>
            <person name="Quesneville H."/>
            <person name="Read B."/>
            <person name="Rensing S.A."/>
            <person name="Ritter A."/>
            <person name="Rousvoal S."/>
            <person name="Samanta M."/>
            <person name="Samson G."/>
            <person name="Schroeder D.C."/>
            <person name="Segurens B."/>
            <person name="Strittmatter M."/>
            <person name="Tonon T."/>
            <person name="Tregear J.W."/>
            <person name="Valentin K."/>
            <person name="von Dassow P."/>
            <person name="Yamagishi T."/>
            <person name="Van de Peer Y."/>
            <person name="Wincker P."/>
        </authorList>
    </citation>
    <scope>NUCLEOTIDE SEQUENCE [LARGE SCALE GENOMIC DNA]</scope>
    <source>
        <strain evidence="3">Ec32 / CCAP1310/4</strain>
    </source>
</reference>